<protein>
    <submittedName>
        <fullName evidence="2">Uncharacterized protein</fullName>
    </submittedName>
</protein>
<organism evidence="2 3">
    <name type="scientific">candidate division WWE3 bacterium RIFCSPLOWO2_01_FULL_41_18</name>
    <dbReference type="NCBI Taxonomy" id="1802625"/>
    <lineage>
        <taxon>Bacteria</taxon>
        <taxon>Katanobacteria</taxon>
    </lineage>
</organism>
<evidence type="ECO:0000313" key="2">
    <source>
        <dbReference type="EMBL" id="OGC55820.1"/>
    </source>
</evidence>
<reference evidence="2 3" key="1">
    <citation type="journal article" date="2016" name="Nat. Commun.">
        <title>Thousands of microbial genomes shed light on interconnected biogeochemical processes in an aquifer system.</title>
        <authorList>
            <person name="Anantharaman K."/>
            <person name="Brown C.T."/>
            <person name="Hug L.A."/>
            <person name="Sharon I."/>
            <person name="Castelle C.J."/>
            <person name="Probst A.J."/>
            <person name="Thomas B.C."/>
            <person name="Singh A."/>
            <person name="Wilkins M.J."/>
            <person name="Karaoz U."/>
            <person name="Brodie E.L."/>
            <person name="Williams K.H."/>
            <person name="Hubbard S.S."/>
            <person name="Banfield J.F."/>
        </authorList>
    </citation>
    <scope>NUCLEOTIDE SEQUENCE [LARGE SCALE GENOMIC DNA]</scope>
</reference>
<proteinExistence type="predicted"/>
<feature type="transmembrane region" description="Helical" evidence="1">
    <location>
        <begin position="74"/>
        <end position="95"/>
    </location>
</feature>
<dbReference type="EMBL" id="MEVI01000001">
    <property type="protein sequence ID" value="OGC55820.1"/>
    <property type="molecule type" value="Genomic_DNA"/>
</dbReference>
<comment type="caution">
    <text evidence="2">The sequence shown here is derived from an EMBL/GenBank/DDBJ whole genome shotgun (WGS) entry which is preliminary data.</text>
</comment>
<evidence type="ECO:0000256" key="1">
    <source>
        <dbReference type="SAM" id="Phobius"/>
    </source>
</evidence>
<keyword evidence="1" id="KW-1133">Transmembrane helix</keyword>
<accession>A0A1F4VFS9</accession>
<keyword evidence="1" id="KW-0812">Transmembrane</keyword>
<gene>
    <name evidence="2" type="ORF">A3A78_02170</name>
</gene>
<evidence type="ECO:0000313" key="3">
    <source>
        <dbReference type="Proteomes" id="UP000176504"/>
    </source>
</evidence>
<dbReference type="AlphaFoldDB" id="A0A1F4VFS9"/>
<sequence>MNNVHKELGIWDFFYREVPNVIQIIGLPLIIVSYLFNNMAVISVVFYITVWLVRGYLDSQIKDYGFDKQQLKAASNLIDVVVIATWALWSIHLFINYVGK</sequence>
<dbReference type="Proteomes" id="UP000176504">
    <property type="component" value="Unassembled WGS sequence"/>
</dbReference>
<keyword evidence="1" id="KW-0472">Membrane</keyword>
<feature type="transmembrane region" description="Helical" evidence="1">
    <location>
        <begin position="20"/>
        <end position="53"/>
    </location>
</feature>
<name>A0A1F4VFS9_UNCKA</name>